<evidence type="ECO:0000259" key="2">
    <source>
        <dbReference type="Pfam" id="PF20976"/>
    </source>
</evidence>
<sequence>MDTTAMEIDTPTQSSTPSQQTQKQKQIRAHDLQTTTIKTPPFAYAHLKAQYHPPPTKSNPPILDALQVRSYLTSALRQFLGDTGAGVAVDILQVSSGEGEGWVRVPRGDLGAFAGAVTAFAGMPLRDDGGTVMVLRLGACGDWLGSLLGRGEEERRLWGA</sequence>
<comment type="caution">
    <text evidence="3">The sequence shown here is derived from an EMBL/GenBank/DDBJ whole genome shotgun (WGS) entry which is preliminary data.</text>
</comment>
<dbReference type="Proteomes" id="UP001270362">
    <property type="component" value="Unassembled WGS sequence"/>
</dbReference>
<name>A0AAE1CAZ0_9PEZI</name>
<dbReference type="Pfam" id="PF20976">
    <property type="entry name" value="Pop8"/>
    <property type="match status" value="1"/>
</dbReference>
<organism evidence="3 4">
    <name type="scientific">Podospora appendiculata</name>
    <dbReference type="NCBI Taxonomy" id="314037"/>
    <lineage>
        <taxon>Eukaryota</taxon>
        <taxon>Fungi</taxon>
        <taxon>Dikarya</taxon>
        <taxon>Ascomycota</taxon>
        <taxon>Pezizomycotina</taxon>
        <taxon>Sordariomycetes</taxon>
        <taxon>Sordariomycetidae</taxon>
        <taxon>Sordariales</taxon>
        <taxon>Podosporaceae</taxon>
        <taxon>Podospora</taxon>
    </lineage>
</organism>
<dbReference type="AlphaFoldDB" id="A0AAE1CAZ0"/>
<dbReference type="GO" id="GO:0004526">
    <property type="term" value="F:ribonuclease P activity"/>
    <property type="evidence" value="ECO:0007669"/>
    <property type="project" value="TreeGrafter"/>
</dbReference>
<dbReference type="GO" id="GO:0000171">
    <property type="term" value="F:ribonuclease MRP activity"/>
    <property type="evidence" value="ECO:0007669"/>
    <property type="project" value="TreeGrafter"/>
</dbReference>
<gene>
    <name evidence="3" type="ORF">B0T22DRAFT_467075</name>
</gene>
<evidence type="ECO:0000256" key="1">
    <source>
        <dbReference type="SAM" id="MobiDB-lite"/>
    </source>
</evidence>
<dbReference type="PANTHER" id="PTHR28173:SF1">
    <property type="entry name" value="RIBONUCLEASES P_MRP PROTEIN SUBUNIT POP8"/>
    <property type="match status" value="1"/>
</dbReference>
<accession>A0AAE1CAZ0</accession>
<dbReference type="GO" id="GO:0000294">
    <property type="term" value="P:nuclear-transcribed mRNA catabolic process, RNase MRP-dependent"/>
    <property type="evidence" value="ECO:0007669"/>
    <property type="project" value="TreeGrafter"/>
</dbReference>
<keyword evidence="4" id="KW-1185">Reference proteome</keyword>
<evidence type="ECO:0000313" key="4">
    <source>
        <dbReference type="Proteomes" id="UP001270362"/>
    </source>
</evidence>
<dbReference type="GO" id="GO:0008033">
    <property type="term" value="P:tRNA processing"/>
    <property type="evidence" value="ECO:0007669"/>
    <property type="project" value="InterPro"/>
</dbReference>
<reference evidence="3" key="2">
    <citation type="submission" date="2023-06" db="EMBL/GenBank/DDBJ databases">
        <authorList>
            <consortium name="Lawrence Berkeley National Laboratory"/>
            <person name="Haridas S."/>
            <person name="Hensen N."/>
            <person name="Bonometti L."/>
            <person name="Westerberg I."/>
            <person name="Brannstrom I.O."/>
            <person name="Guillou S."/>
            <person name="Cros-Aarteil S."/>
            <person name="Calhoun S."/>
            <person name="Kuo A."/>
            <person name="Mondo S."/>
            <person name="Pangilinan J."/>
            <person name="Riley R."/>
            <person name="Labutti K."/>
            <person name="Andreopoulos B."/>
            <person name="Lipzen A."/>
            <person name="Chen C."/>
            <person name="Yanf M."/>
            <person name="Daum C."/>
            <person name="Ng V."/>
            <person name="Clum A."/>
            <person name="Steindorff A."/>
            <person name="Ohm R."/>
            <person name="Martin F."/>
            <person name="Silar P."/>
            <person name="Natvig D."/>
            <person name="Lalanne C."/>
            <person name="Gautier V."/>
            <person name="Ament-Velasquez S.L."/>
            <person name="Kruys A."/>
            <person name="Hutchinson M.I."/>
            <person name="Powell A.J."/>
            <person name="Barry K."/>
            <person name="Miller A.N."/>
            <person name="Grigoriev I.V."/>
            <person name="Debuchy R."/>
            <person name="Gladieux P."/>
            <person name="Thoren M.H."/>
            <person name="Johannesson H."/>
        </authorList>
    </citation>
    <scope>NUCLEOTIDE SEQUENCE</scope>
    <source>
        <strain evidence="3">CBS 314.62</strain>
    </source>
</reference>
<dbReference type="InterPro" id="IPR020347">
    <property type="entry name" value="Pop8"/>
</dbReference>
<dbReference type="PANTHER" id="PTHR28173">
    <property type="entry name" value="RIBONUCLEASES P/MRP PROTEIN SUBUNIT POP8"/>
    <property type="match status" value="1"/>
</dbReference>
<dbReference type="GO" id="GO:0000172">
    <property type="term" value="C:ribonuclease MRP complex"/>
    <property type="evidence" value="ECO:0007669"/>
    <property type="project" value="InterPro"/>
</dbReference>
<dbReference type="GO" id="GO:0005655">
    <property type="term" value="C:nucleolar ribonuclease P complex"/>
    <property type="evidence" value="ECO:0007669"/>
    <property type="project" value="InterPro"/>
</dbReference>
<proteinExistence type="predicted"/>
<protein>
    <recommendedName>
        <fullName evidence="2">Ribonucleases P/MRP subunit Pop8-like domain-containing protein</fullName>
    </recommendedName>
</protein>
<dbReference type="GO" id="GO:0034965">
    <property type="term" value="P:intronic box C/D snoRNA processing"/>
    <property type="evidence" value="ECO:0007669"/>
    <property type="project" value="TreeGrafter"/>
</dbReference>
<feature type="compositionally biased region" description="Low complexity" evidence="1">
    <location>
        <begin position="10"/>
        <end position="24"/>
    </location>
</feature>
<feature type="region of interest" description="Disordered" evidence="1">
    <location>
        <begin position="1"/>
        <end position="25"/>
    </location>
</feature>
<reference evidence="3" key="1">
    <citation type="journal article" date="2023" name="Mol. Phylogenet. Evol.">
        <title>Genome-scale phylogeny and comparative genomics of the fungal order Sordariales.</title>
        <authorList>
            <person name="Hensen N."/>
            <person name="Bonometti L."/>
            <person name="Westerberg I."/>
            <person name="Brannstrom I.O."/>
            <person name="Guillou S."/>
            <person name="Cros-Aarteil S."/>
            <person name="Calhoun S."/>
            <person name="Haridas S."/>
            <person name="Kuo A."/>
            <person name="Mondo S."/>
            <person name="Pangilinan J."/>
            <person name="Riley R."/>
            <person name="LaButti K."/>
            <person name="Andreopoulos B."/>
            <person name="Lipzen A."/>
            <person name="Chen C."/>
            <person name="Yan M."/>
            <person name="Daum C."/>
            <person name="Ng V."/>
            <person name="Clum A."/>
            <person name="Steindorff A."/>
            <person name="Ohm R.A."/>
            <person name="Martin F."/>
            <person name="Silar P."/>
            <person name="Natvig D.O."/>
            <person name="Lalanne C."/>
            <person name="Gautier V."/>
            <person name="Ament-Velasquez S.L."/>
            <person name="Kruys A."/>
            <person name="Hutchinson M.I."/>
            <person name="Powell A.J."/>
            <person name="Barry K."/>
            <person name="Miller A.N."/>
            <person name="Grigoriev I.V."/>
            <person name="Debuchy R."/>
            <person name="Gladieux P."/>
            <person name="Hiltunen Thoren M."/>
            <person name="Johannesson H."/>
        </authorList>
    </citation>
    <scope>NUCLEOTIDE SEQUENCE</scope>
    <source>
        <strain evidence="3">CBS 314.62</strain>
    </source>
</reference>
<dbReference type="InterPro" id="IPR049128">
    <property type="entry name" value="Pop8-like_dom"/>
</dbReference>
<feature type="domain" description="Ribonucleases P/MRP subunit Pop8-like" evidence="2">
    <location>
        <begin position="41"/>
        <end position="120"/>
    </location>
</feature>
<evidence type="ECO:0000313" key="3">
    <source>
        <dbReference type="EMBL" id="KAK3686015.1"/>
    </source>
</evidence>
<dbReference type="EMBL" id="JAULSO010000003">
    <property type="protein sequence ID" value="KAK3686015.1"/>
    <property type="molecule type" value="Genomic_DNA"/>
</dbReference>